<feature type="transmembrane region" description="Helical" evidence="8">
    <location>
        <begin position="85"/>
        <end position="104"/>
    </location>
</feature>
<comment type="subcellular location">
    <subcellularLocation>
        <location evidence="1">Cell membrane</location>
        <topology evidence="1">Multi-pass membrane protein</topology>
    </subcellularLocation>
</comment>
<keyword evidence="6 8" id="KW-0472">Membrane</keyword>
<dbReference type="GO" id="GO:0008381">
    <property type="term" value="F:mechanosensitive monoatomic ion channel activity"/>
    <property type="evidence" value="ECO:0007669"/>
    <property type="project" value="InterPro"/>
</dbReference>
<dbReference type="InterPro" id="IPR049142">
    <property type="entry name" value="MS_channel_1st"/>
</dbReference>
<feature type="domain" description="Mechanosensitive ion channel MscS" evidence="9">
    <location>
        <begin position="132"/>
        <end position="195"/>
    </location>
</feature>
<dbReference type="Pfam" id="PF00924">
    <property type="entry name" value="MS_channel_2nd"/>
    <property type="match status" value="1"/>
</dbReference>
<comment type="similarity">
    <text evidence="2">Belongs to the MscS (TC 1.A.23) family.</text>
</comment>
<dbReference type="FunFam" id="2.30.30.60:FF:000001">
    <property type="entry name" value="MscS Mechanosensitive ion channel"/>
    <property type="match status" value="1"/>
</dbReference>
<evidence type="ECO:0000313" key="12">
    <source>
        <dbReference type="Proteomes" id="UP000216311"/>
    </source>
</evidence>
<dbReference type="InterPro" id="IPR006685">
    <property type="entry name" value="MscS_channel_2nd"/>
</dbReference>
<dbReference type="PANTHER" id="PTHR30460:SF0">
    <property type="entry name" value="MODERATE CONDUCTANCE MECHANOSENSITIVE CHANNEL YBIO"/>
    <property type="match status" value="1"/>
</dbReference>
<feature type="domain" description="Mechanosensitive ion channel transmembrane helices 2/3" evidence="10">
    <location>
        <begin position="93"/>
        <end position="130"/>
    </location>
</feature>
<protein>
    <recommendedName>
        <fullName evidence="13">Small conductance mechanosensitive channel</fullName>
    </recommendedName>
</protein>
<evidence type="ECO:0000256" key="3">
    <source>
        <dbReference type="ARBA" id="ARBA00022475"/>
    </source>
</evidence>
<comment type="caution">
    <text evidence="11">The sequence shown here is derived from an EMBL/GenBank/DDBJ whole genome shotgun (WGS) entry which is preliminary data.</text>
</comment>
<dbReference type="Proteomes" id="UP000216311">
    <property type="component" value="Unassembled WGS sequence"/>
</dbReference>
<name>A0A255GZ28_9ACTN</name>
<evidence type="ECO:0000256" key="2">
    <source>
        <dbReference type="ARBA" id="ARBA00008017"/>
    </source>
</evidence>
<evidence type="ECO:0000256" key="6">
    <source>
        <dbReference type="ARBA" id="ARBA00023136"/>
    </source>
</evidence>
<gene>
    <name evidence="11" type="ORF">CGZ93_12030</name>
</gene>
<evidence type="ECO:0000256" key="4">
    <source>
        <dbReference type="ARBA" id="ARBA00022692"/>
    </source>
</evidence>
<feature type="transmembrane region" description="Helical" evidence="8">
    <location>
        <begin position="110"/>
        <end position="133"/>
    </location>
</feature>
<dbReference type="Gene3D" id="2.30.30.60">
    <property type="match status" value="1"/>
</dbReference>
<dbReference type="GO" id="GO:0005886">
    <property type="term" value="C:plasma membrane"/>
    <property type="evidence" value="ECO:0007669"/>
    <property type="project" value="UniProtKB-SubCell"/>
</dbReference>
<evidence type="ECO:0000313" key="11">
    <source>
        <dbReference type="EMBL" id="OYO20935.1"/>
    </source>
</evidence>
<dbReference type="Pfam" id="PF21088">
    <property type="entry name" value="MS_channel_1st"/>
    <property type="match status" value="1"/>
</dbReference>
<evidence type="ECO:0000256" key="7">
    <source>
        <dbReference type="SAM" id="MobiDB-lite"/>
    </source>
</evidence>
<dbReference type="Gene3D" id="1.10.287.1260">
    <property type="match status" value="1"/>
</dbReference>
<feature type="region of interest" description="Disordered" evidence="7">
    <location>
        <begin position="212"/>
        <end position="251"/>
    </location>
</feature>
<feature type="transmembrane region" description="Helical" evidence="8">
    <location>
        <begin position="24"/>
        <end position="46"/>
    </location>
</feature>
<dbReference type="InterPro" id="IPR045276">
    <property type="entry name" value="YbiO_bact"/>
</dbReference>
<dbReference type="EMBL" id="NMVQ01000023">
    <property type="protein sequence ID" value="OYO20935.1"/>
    <property type="molecule type" value="Genomic_DNA"/>
</dbReference>
<reference evidence="11 12" key="1">
    <citation type="submission" date="2017-07" db="EMBL/GenBank/DDBJ databases">
        <title>Draft whole genome sequences of clinical Proprionibacteriaceae strains.</title>
        <authorList>
            <person name="Bernier A.-M."/>
            <person name="Bernard K."/>
            <person name="Domingo M.-C."/>
        </authorList>
    </citation>
    <scope>NUCLEOTIDE SEQUENCE [LARGE SCALE GENOMIC DNA]</scope>
    <source>
        <strain evidence="11 12">NML 130396</strain>
    </source>
</reference>
<dbReference type="AlphaFoldDB" id="A0A255GZ28"/>
<dbReference type="PANTHER" id="PTHR30460">
    <property type="entry name" value="MODERATE CONDUCTANCE MECHANOSENSITIVE CHANNEL YBIO"/>
    <property type="match status" value="1"/>
</dbReference>
<evidence type="ECO:0000259" key="9">
    <source>
        <dbReference type="Pfam" id="PF00924"/>
    </source>
</evidence>
<dbReference type="SUPFAM" id="SSF50182">
    <property type="entry name" value="Sm-like ribonucleoproteins"/>
    <property type="match status" value="1"/>
</dbReference>
<dbReference type="InterPro" id="IPR023408">
    <property type="entry name" value="MscS_beta-dom_sf"/>
</dbReference>
<evidence type="ECO:0000256" key="1">
    <source>
        <dbReference type="ARBA" id="ARBA00004651"/>
    </source>
</evidence>
<sequence>MARPGDLEPPMKGSWEFPRTFEAVMTWAPVRIVFLLLMAVILRAVAHKLIDLGVRRLVQGKANRRASTPAVGVQRREQRITALGSMARGFATAIICFVILMMIFDELGFNITTIVAGTSVIGVAVAFGVQSIIKDLLSGIFMLVEDQLGVGDYVDMDKASGTVESVGLRVTVLRDDNGNTWYVRNGEVMRVGNFSQGGSDRPVVPEAGAWTLSWSPGKAKPDTTVVKPPEPADGAREVDDKPGRRPVDGDA</sequence>
<organism evidence="11 12">
    <name type="scientific">Enemella dayhoffiae</name>
    <dbReference type="NCBI Taxonomy" id="2016507"/>
    <lineage>
        <taxon>Bacteria</taxon>
        <taxon>Bacillati</taxon>
        <taxon>Actinomycetota</taxon>
        <taxon>Actinomycetes</taxon>
        <taxon>Propionibacteriales</taxon>
        <taxon>Propionibacteriaceae</taxon>
        <taxon>Enemella</taxon>
    </lineage>
</organism>
<dbReference type="InterPro" id="IPR010920">
    <property type="entry name" value="LSM_dom_sf"/>
</dbReference>
<proteinExistence type="inferred from homology"/>
<keyword evidence="5 8" id="KW-1133">Transmembrane helix</keyword>
<keyword evidence="4 8" id="KW-0812">Transmembrane</keyword>
<dbReference type="InterPro" id="IPR011014">
    <property type="entry name" value="MscS_channel_TM-2"/>
</dbReference>
<dbReference type="SUPFAM" id="SSF82861">
    <property type="entry name" value="Mechanosensitive channel protein MscS (YggB), transmembrane region"/>
    <property type="match status" value="1"/>
</dbReference>
<keyword evidence="12" id="KW-1185">Reference proteome</keyword>
<keyword evidence="3" id="KW-1003">Cell membrane</keyword>
<evidence type="ECO:0000256" key="8">
    <source>
        <dbReference type="SAM" id="Phobius"/>
    </source>
</evidence>
<evidence type="ECO:0000259" key="10">
    <source>
        <dbReference type="Pfam" id="PF21088"/>
    </source>
</evidence>
<evidence type="ECO:0008006" key="13">
    <source>
        <dbReference type="Google" id="ProtNLM"/>
    </source>
</evidence>
<feature type="compositionally biased region" description="Basic and acidic residues" evidence="7">
    <location>
        <begin position="233"/>
        <end position="251"/>
    </location>
</feature>
<evidence type="ECO:0000256" key="5">
    <source>
        <dbReference type="ARBA" id="ARBA00022989"/>
    </source>
</evidence>
<accession>A0A255GZ28</accession>